<sequence length="164" mass="18885">MVKGKIKHLTSKGSQQSSPQSSKSNLHSTSPHNEGFTYSIDQLTDMFMNQAQTELQLVTEKDVPYYLQANTSLEAIRRKSKRLPTFDLPEPTRSFADRGFDPDEFIRRQVLREGQTELEESDIAKLHPSVRKFLEAKGKEKEEIIEGIYQKMPTLKKEQLDQVD</sequence>
<feature type="compositionally biased region" description="Low complexity" evidence="1">
    <location>
        <begin position="11"/>
        <end position="24"/>
    </location>
</feature>
<feature type="compositionally biased region" description="Basic residues" evidence="1">
    <location>
        <begin position="1"/>
        <end position="10"/>
    </location>
</feature>
<gene>
    <name evidence="2" type="ORF">SINC0208_LOCUS3715</name>
</gene>
<reference evidence="2" key="1">
    <citation type="submission" date="2021-01" db="EMBL/GenBank/DDBJ databases">
        <authorList>
            <person name="Corre E."/>
            <person name="Pelletier E."/>
            <person name="Niang G."/>
            <person name="Scheremetjew M."/>
            <person name="Finn R."/>
            <person name="Kale V."/>
            <person name="Holt S."/>
            <person name="Cochrane G."/>
            <person name="Meng A."/>
            <person name="Brown T."/>
            <person name="Cohen L."/>
        </authorList>
    </citation>
    <scope>NUCLEOTIDE SEQUENCE</scope>
    <source>
        <strain evidence="2">S3</strain>
    </source>
</reference>
<protein>
    <submittedName>
        <fullName evidence="2">Uncharacterized protein</fullName>
    </submittedName>
</protein>
<evidence type="ECO:0000256" key="1">
    <source>
        <dbReference type="SAM" id="MobiDB-lite"/>
    </source>
</evidence>
<proteinExistence type="predicted"/>
<dbReference type="EMBL" id="HBIH01009087">
    <property type="protein sequence ID" value="CAE0323131.1"/>
    <property type="molecule type" value="Transcribed_RNA"/>
</dbReference>
<organism evidence="2">
    <name type="scientific">Strombidium inclinatum</name>
    <dbReference type="NCBI Taxonomy" id="197538"/>
    <lineage>
        <taxon>Eukaryota</taxon>
        <taxon>Sar</taxon>
        <taxon>Alveolata</taxon>
        <taxon>Ciliophora</taxon>
        <taxon>Intramacronucleata</taxon>
        <taxon>Spirotrichea</taxon>
        <taxon>Oligotrichia</taxon>
        <taxon>Strombidiidae</taxon>
        <taxon>Strombidium</taxon>
    </lineage>
</organism>
<accession>A0A7S3IIF7</accession>
<evidence type="ECO:0000313" key="2">
    <source>
        <dbReference type="EMBL" id="CAE0323131.1"/>
    </source>
</evidence>
<name>A0A7S3IIF7_9SPIT</name>
<dbReference type="AlphaFoldDB" id="A0A7S3IIF7"/>
<feature type="region of interest" description="Disordered" evidence="1">
    <location>
        <begin position="1"/>
        <end position="35"/>
    </location>
</feature>